<dbReference type="EMBL" id="AFBQ01000135">
    <property type="protein sequence ID" value="EHY31629.1"/>
    <property type="molecule type" value="Genomic_DNA"/>
</dbReference>
<dbReference type="AlphaFoldDB" id="H3KE29"/>
<evidence type="ECO:0000256" key="1">
    <source>
        <dbReference type="SAM" id="Phobius"/>
    </source>
</evidence>
<dbReference type="RefSeq" id="WP_008541770.1">
    <property type="nucleotide sequence ID" value="NZ_JH604939.1"/>
</dbReference>
<dbReference type="NCBIfam" id="NF045611">
    <property type="entry name" value="small_CydP"/>
    <property type="match status" value="1"/>
</dbReference>
<gene>
    <name evidence="2" type="ORF">HMPREF9440_00990</name>
</gene>
<keyword evidence="1" id="KW-0472">Membrane</keyword>
<comment type="caution">
    <text evidence="2">The sequence shown here is derived from an EMBL/GenBank/DDBJ whole genome shotgun (WGS) entry which is preliminary data.</text>
</comment>
<reference evidence="2 3" key="1">
    <citation type="submission" date="2011-11" db="EMBL/GenBank/DDBJ databases">
        <authorList>
            <person name="Weinstock G."/>
            <person name="Sodergren E."/>
            <person name="Clifton S."/>
            <person name="Fulton L."/>
            <person name="Fulton B."/>
            <person name="Courtney L."/>
            <person name="Fronick C."/>
            <person name="Harrison M."/>
            <person name="Strong C."/>
            <person name="Farmer C."/>
            <person name="Delahaunty K."/>
            <person name="Markovic C."/>
            <person name="Hall O."/>
            <person name="Minx P."/>
            <person name="Tomlinson C."/>
            <person name="Mitreva M."/>
            <person name="Hou S."/>
            <person name="Chen J."/>
            <person name="Wollam A."/>
            <person name="Pepin K.H."/>
            <person name="Johnson M."/>
            <person name="Bhonagiri V."/>
            <person name="Zhang X."/>
            <person name="Suruliraj S."/>
            <person name="Warren W."/>
            <person name="Chinwalla A."/>
            <person name="Mardis E.R."/>
            <person name="Wilson R.K."/>
        </authorList>
    </citation>
    <scope>NUCLEOTIDE SEQUENCE [LARGE SCALE GENOMIC DNA]</scope>
    <source>
        <strain evidence="2 3">YIT 11816</strain>
    </source>
</reference>
<feature type="transmembrane region" description="Helical" evidence="1">
    <location>
        <begin position="12"/>
        <end position="35"/>
    </location>
</feature>
<keyword evidence="1" id="KW-0812">Transmembrane</keyword>
<dbReference type="InterPro" id="IPR054636">
    <property type="entry name" value="CydP"/>
</dbReference>
<sequence length="64" mass="7303">MTKPTRSVREPRLIVEIAVVIACKLAVIFALWYLFFSPEHRTQVTPERVEKAIFSSEHPASHAP</sequence>
<dbReference type="OrthoDB" id="9155110at2"/>
<evidence type="ECO:0000313" key="3">
    <source>
        <dbReference type="Proteomes" id="UP000004956"/>
    </source>
</evidence>
<keyword evidence="1" id="KW-1133">Transmembrane helix</keyword>
<accession>H3KE29</accession>
<dbReference type="Proteomes" id="UP000004956">
    <property type="component" value="Unassembled WGS sequence"/>
</dbReference>
<dbReference type="PATRIC" id="fig|762967.3.peg.789"/>
<keyword evidence="3" id="KW-1185">Reference proteome</keyword>
<protein>
    <submittedName>
        <fullName evidence="2">Uncharacterized protein</fullName>
    </submittedName>
</protein>
<name>H3KE29_9BURK</name>
<evidence type="ECO:0000313" key="2">
    <source>
        <dbReference type="EMBL" id="EHY31629.1"/>
    </source>
</evidence>
<dbReference type="STRING" id="762967.HMPREF9440_00990"/>
<organism evidence="2 3">
    <name type="scientific">Sutterella parvirubra YIT 11816</name>
    <dbReference type="NCBI Taxonomy" id="762967"/>
    <lineage>
        <taxon>Bacteria</taxon>
        <taxon>Pseudomonadati</taxon>
        <taxon>Pseudomonadota</taxon>
        <taxon>Betaproteobacteria</taxon>
        <taxon>Burkholderiales</taxon>
        <taxon>Sutterellaceae</taxon>
        <taxon>Sutterella</taxon>
    </lineage>
</organism>
<proteinExistence type="predicted"/>
<dbReference type="HOGENOM" id="CLU_2866152_0_0_4"/>